<dbReference type="RefSeq" id="WP_069697933.1">
    <property type="nucleotide sequence ID" value="NZ_JAGGMA010000002.1"/>
</dbReference>
<dbReference type="GO" id="GO:0003677">
    <property type="term" value="F:DNA binding"/>
    <property type="evidence" value="ECO:0007669"/>
    <property type="project" value="UniProtKB-KW"/>
</dbReference>
<dbReference type="SUPFAM" id="SSF47413">
    <property type="entry name" value="lambda repressor-like DNA-binding domains"/>
    <property type="match status" value="1"/>
</dbReference>
<dbReference type="InterPro" id="IPR001387">
    <property type="entry name" value="Cro/C1-type_HTH"/>
</dbReference>
<dbReference type="PROSITE" id="PS50943">
    <property type="entry name" value="HTH_CROC1"/>
    <property type="match status" value="1"/>
</dbReference>
<feature type="domain" description="HTH cro/C1-type" evidence="2">
    <location>
        <begin position="7"/>
        <end position="61"/>
    </location>
</feature>
<dbReference type="EMBL" id="MIEK01000012">
    <property type="protein sequence ID" value="OEH82978.1"/>
    <property type="molecule type" value="Genomic_DNA"/>
</dbReference>
<evidence type="ECO:0000256" key="1">
    <source>
        <dbReference type="ARBA" id="ARBA00023125"/>
    </source>
</evidence>
<dbReference type="PANTHER" id="PTHR46558:SF11">
    <property type="entry name" value="HTH-TYPE TRANSCRIPTIONAL REGULATOR XRE"/>
    <property type="match status" value="1"/>
</dbReference>
<reference evidence="3 4" key="1">
    <citation type="submission" date="2016-09" db="EMBL/GenBank/DDBJ databases">
        <authorList>
            <person name="Capua I."/>
            <person name="De Benedictis P."/>
            <person name="Joannis T."/>
            <person name="Lombin L.H."/>
            <person name="Cattoli G."/>
        </authorList>
    </citation>
    <scope>NUCLEOTIDE SEQUENCE [LARGE SCALE GENOMIC DNA]</scope>
    <source>
        <strain evidence="3 4">LMG 25899</strain>
    </source>
</reference>
<dbReference type="SMART" id="SM00530">
    <property type="entry name" value="HTH_XRE"/>
    <property type="match status" value="1"/>
</dbReference>
<dbReference type="STRING" id="762845.BCR26_01510"/>
<dbReference type="AlphaFoldDB" id="A0A1E5KYS1"/>
<keyword evidence="1" id="KW-0238">DNA-binding</keyword>
<organism evidence="3 4">
    <name type="scientific">Enterococcus rivorum</name>
    <dbReference type="NCBI Taxonomy" id="762845"/>
    <lineage>
        <taxon>Bacteria</taxon>
        <taxon>Bacillati</taxon>
        <taxon>Bacillota</taxon>
        <taxon>Bacilli</taxon>
        <taxon>Lactobacillales</taxon>
        <taxon>Enterococcaceae</taxon>
        <taxon>Enterococcus</taxon>
    </lineage>
</organism>
<evidence type="ECO:0000313" key="3">
    <source>
        <dbReference type="EMBL" id="OEH82978.1"/>
    </source>
</evidence>
<comment type="caution">
    <text evidence="3">The sequence shown here is derived from an EMBL/GenBank/DDBJ whole genome shotgun (WGS) entry which is preliminary data.</text>
</comment>
<dbReference type="InterPro" id="IPR010982">
    <property type="entry name" value="Lambda_DNA-bd_dom_sf"/>
</dbReference>
<accession>A0A1E5KYS1</accession>
<dbReference type="Proteomes" id="UP000095256">
    <property type="component" value="Unassembled WGS sequence"/>
</dbReference>
<dbReference type="Pfam" id="PF01381">
    <property type="entry name" value="HTH_3"/>
    <property type="match status" value="1"/>
</dbReference>
<dbReference type="PANTHER" id="PTHR46558">
    <property type="entry name" value="TRACRIPTIONAL REGULATORY PROTEIN-RELATED-RELATED"/>
    <property type="match status" value="1"/>
</dbReference>
<proteinExistence type="predicted"/>
<gene>
    <name evidence="3" type="ORF">BCR26_01510</name>
</gene>
<protein>
    <recommendedName>
        <fullName evidence="2">HTH cro/C1-type domain-containing protein</fullName>
    </recommendedName>
</protein>
<name>A0A1E5KYS1_9ENTE</name>
<dbReference type="CDD" id="cd00093">
    <property type="entry name" value="HTH_XRE"/>
    <property type="match status" value="1"/>
</dbReference>
<keyword evidence="4" id="KW-1185">Reference proteome</keyword>
<sequence length="352" mass="40812">MVFNKVMKEKRKELGLTQEQVAEYMGVSTPAVSKWETGQTFPDITLLPILARLFKIDLNTLFNFQAKMTPNDINQFSLKVLELIENESLESAFEQVETKVKEFPSDEVFIIKITTLLEGTLISKDYEAHEKEKYFKKINIFLSSIENSEEPTIRFSARLAKIRMLIRAKKWNEAQELLDKTDSIILDKKSTELQLALAKKDFLEANKLIEKTILNDASHLYNALLTKLQLSVELNNFKEIEYYCYLAKQTSKMFDLAPMLSILAELIQSIYKNEINPTLDLLEKLQEEQLQIWTASDSPLYKHIESKSVDTRNLFPSKSFDALFAPLDLSFIQAEPRYTELNELWKSRKPSL</sequence>
<dbReference type="Gene3D" id="1.10.260.40">
    <property type="entry name" value="lambda repressor-like DNA-binding domains"/>
    <property type="match status" value="1"/>
</dbReference>
<evidence type="ECO:0000259" key="2">
    <source>
        <dbReference type="PROSITE" id="PS50943"/>
    </source>
</evidence>
<evidence type="ECO:0000313" key="4">
    <source>
        <dbReference type="Proteomes" id="UP000095256"/>
    </source>
</evidence>